<accession>J3F221</accession>
<sequence length="37" mass="4150">MIRENDQSDLALEFSCMIIMPEPRSGDDKSATVFSKS</sequence>
<gene>
    <name evidence="1" type="ORF">HMPREF1129_1936</name>
</gene>
<reference evidence="1 2" key="1">
    <citation type="submission" date="2012-07" db="EMBL/GenBank/DDBJ databases">
        <authorList>
            <person name="Durkin A.S."/>
            <person name="McCorrison J."/>
            <person name="Torralba M."/>
            <person name="Gillis M."/>
            <person name="Methe B."/>
            <person name="Sutton G."/>
            <person name="Nelson K.E."/>
        </authorList>
    </citation>
    <scope>NUCLEOTIDE SEQUENCE [LARGE SCALE GENOMIC DNA]</scope>
    <source>
        <strain evidence="2">ATCC 12104 / DSM 43013 / CCUG 2238 / JCM 8349 / NCTC 10301 / Howell 279</strain>
    </source>
</reference>
<protein>
    <submittedName>
        <fullName evidence="1">Uncharacterized protein</fullName>
    </submittedName>
</protein>
<dbReference type="Proteomes" id="UP000007814">
    <property type="component" value="Unassembled WGS sequence"/>
</dbReference>
<proteinExistence type="predicted"/>
<comment type="caution">
    <text evidence="1">The sequence shown here is derived from an EMBL/GenBank/DDBJ whole genome shotgun (WGS) entry which is preliminary data.</text>
</comment>
<dbReference type="EMBL" id="ALJK01000157">
    <property type="protein sequence ID" value="EJN84262.1"/>
    <property type="molecule type" value="Genomic_DNA"/>
</dbReference>
<evidence type="ECO:0000313" key="2">
    <source>
        <dbReference type="Proteomes" id="UP000007814"/>
    </source>
</evidence>
<name>J3F221_ACTNH</name>
<dbReference type="AlphaFoldDB" id="J3F221"/>
<organism evidence="1 2">
    <name type="scientific">Actinomyces naeslundii (strain ATCC 12104 / DSM 43013 / CCUG 2238 / JCM 8349 / NCTC 10301 / Howell 279)</name>
    <dbReference type="NCBI Taxonomy" id="1115803"/>
    <lineage>
        <taxon>Bacteria</taxon>
        <taxon>Bacillati</taxon>
        <taxon>Actinomycetota</taxon>
        <taxon>Actinomycetes</taxon>
        <taxon>Actinomycetales</taxon>
        <taxon>Actinomycetaceae</taxon>
        <taxon>Actinomyces</taxon>
    </lineage>
</organism>
<evidence type="ECO:0000313" key="1">
    <source>
        <dbReference type="EMBL" id="EJN84262.1"/>
    </source>
</evidence>